<dbReference type="FunFam" id="1.10.4020.10:FF:000001">
    <property type="entry name" value="zinc finger protein 263 isoform X1"/>
    <property type="match status" value="1"/>
</dbReference>
<evidence type="ECO:0000313" key="3">
    <source>
        <dbReference type="Proteomes" id="UP001190640"/>
    </source>
</evidence>
<reference evidence="4" key="1">
    <citation type="submission" date="2025-08" db="UniProtKB">
        <authorList>
            <consortium name="RefSeq"/>
        </authorList>
    </citation>
    <scope>IDENTIFICATION</scope>
    <source>
        <tissue evidence="4">Blood</tissue>
    </source>
</reference>
<proteinExistence type="predicted"/>
<dbReference type="InterPro" id="IPR029526">
    <property type="entry name" value="PGBD"/>
</dbReference>
<dbReference type="Pfam" id="PF02023">
    <property type="entry name" value="SCAN"/>
    <property type="match status" value="1"/>
</dbReference>
<name>A0AA97JCQ8_EUBMA</name>
<dbReference type="KEGG" id="emc:129329367"/>
<evidence type="ECO:0000256" key="1">
    <source>
        <dbReference type="SAM" id="MobiDB-lite"/>
    </source>
</evidence>
<dbReference type="GeneID" id="129329367"/>
<dbReference type="PANTHER" id="PTHR46599:SF6">
    <property type="entry name" value="DUAL SPECIFICITY PHOSPHATASE 26"/>
    <property type="match status" value="1"/>
</dbReference>
<keyword evidence="3" id="KW-1185">Reference proteome</keyword>
<dbReference type="SMART" id="SM00431">
    <property type="entry name" value="SCAN"/>
    <property type="match status" value="1"/>
</dbReference>
<dbReference type="InterPro" id="IPR038269">
    <property type="entry name" value="SCAN_sf"/>
</dbReference>
<dbReference type="InterPro" id="IPR003309">
    <property type="entry name" value="SCAN_dom"/>
</dbReference>
<feature type="compositionally biased region" description="Acidic residues" evidence="1">
    <location>
        <begin position="302"/>
        <end position="319"/>
    </location>
</feature>
<dbReference type="CDD" id="cd07936">
    <property type="entry name" value="SCAN"/>
    <property type="match status" value="1"/>
</dbReference>
<dbReference type="PROSITE" id="PS50804">
    <property type="entry name" value="SCAN_BOX"/>
    <property type="match status" value="1"/>
</dbReference>
<feature type="compositionally biased region" description="Basic and acidic residues" evidence="1">
    <location>
        <begin position="9"/>
        <end position="23"/>
    </location>
</feature>
<dbReference type="AlphaFoldDB" id="A0AA97JCQ8"/>
<accession>A0AA97JCQ8</accession>
<organism evidence="3 4">
    <name type="scientific">Eublepharis macularius</name>
    <name type="common">Leopard gecko</name>
    <name type="synonym">Cyrtodactylus macularius</name>
    <dbReference type="NCBI Taxonomy" id="481883"/>
    <lineage>
        <taxon>Eukaryota</taxon>
        <taxon>Metazoa</taxon>
        <taxon>Chordata</taxon>
        <taxon>Craniata</taxon>
        <taxon>Vertebrata</taxon>
        <taxon>Euteleostomi</taxon>
        <taxon>Lepidosauria</taxon>
        <taxon>Squamata</taxon>
        <taxon>Bifurcata</taxon>
        <taxon>Gekkota</taxon>
        <taxon>Eublepharidae</taxon>
        <taxon>Eublepharinae</taxon>
        <taxon>Eublepharis</taxon>
    </lineage>
</organism>
<feature type="compositionally biased region" description="Acidic residues" evidence="1">
    <location>
        <begin position="279"/>
        <end position="289"/>
    </location>
</feature>
<dbReference type="PANTHER" id="PTHR46599">
    <property type="entry name" value="PIGGYBAC TRANSPOSABLE ELEMENT-DERIVED PROTEIN 4"/>
    <property type="match status" value="1"/>
</dbReference>
<dbReference type="Pfam" id="PF13843">
    <property type="entry name" value="DDE_Tnp_1_7"/>
    <property type="match status" value="1"/>
</dbReference>
<protein>
    <submittedName>
        <fullName evidence="4">PiggyBac transposable element-derived protein 4-like isoform X1</fullName>
    </submittedName>
</protein>
<dbReference type="Proteomes" id="UP001190640">
    <property type="component" value="Chromosome 4"/>
</dbReference>
<dbReference type="SUPFAM" id="SSF47353">
    <property type="entry name" value="Retrovirus capsid dimerization domain-like"/>
    <property type="match status" value="1"/>
</dbReference>
<gene>
    <name evidence="4" type="primary">LOC129329367</name>
</gene>
<feature type="region of interest" description="Disordered" evidence="1">
    <location>
        <begin position="237"/>
        <end position="258"/>
    </location>
</feature>
<feature type="region of interest" description="Disordered" evidence="1">
    <location>
        <begin position="277"/>
        <end position="319"/>
    </location>
</feature>
<feature type="domain" description="SCAN box" evidence="2">
    <location>
        <begin position="152"/>
        <end position="229"/>
    </location>
</feature>
<evidence type="ECO:0000259" key="2">
    <source>
        <dbReference type="PROSITE" id="PS50804"/>
    </source>
</evidence>
<feature type="region of interest" description="Disordered" evidence="1">
    <location>
        <begin position="84"/>
        <end position="115"/>
    </location>
</feature>
<feature type="region of interest" description="Disordered" evidence="1">
    <location>
        <begin position="1"/>
        <end position="59"/>
    </location>
</feature>
<dbReference type="RefSeq" id="XP_054834881.1">
    <property type="nucleotide sequence ID" value="XM_054978906.1"/>
</dbReference>
<evidence type="ECO:0000313" key="4">
    <source>
        <dbReference type="RefSeq" id="XP_054834881.1"/>
    </source>
</evidence>
<sequence>MEGQNMTEPKSRERLTAGGKDIHIVQVGRMGTFPTGVTPPQIKQEPDEGPQQGWGTQRQEFLKTTEKTPYSGWGDTQLLQPLSENRTTEFHGSSKGVGDANRWPREEGPTQSLLGLSGQEDHEAYESLDSSVEVKEEILDEVDAANLELRCQRFRQFCYREAEGPRKIFCQLWELCHQWLKPEKHSKEQILELVILEQFLMILPLEMQCWVRERGPETCAQAVNFAEDFLWRLPEAEGSEQKIPDDGDGLVADSPKSELDPSDIVKIELSMDNLQEADCTGDEATDEESLYQPEGASSRELSEEESSSLSDVDTEEGSEMEYISRNRKEAWKKIPSPLVKAPLPSIMSLAPGLTAFAVEQLTNQLRSSLKLFLTAAMMSHLLHFTNKYGGEVFGKDWSPLSEDELWAYLGLRVLAGVFWTAGEKMEDLWSPVHGRSHFRATMSVVAFKKINRVLRFDDRQERRSHSNTDKLAPVRAFFGIFRETLAKPFVPSDSVTVGEQFVAFRGRCPIMQYLPSKPPKYGIKFWMCCDSKTGYVQNMDIYSGRAEGDPAAQNLEQRAVLQLTQHLHGSGRNVTSDSFFTNVALARELEKHKMTLVGTLRKERPEIPLEFLPNKKRTVLSSVFGFQDNLTLVSYVPKKGKAMIVLSSMHNSAAISGSRSKPEVIMYYNKTKGGVDVCGKMVSTFTSKHMVHRWPMVVFSNILDIACLNAYIVWMENNPGWAEKKSQRRLFLIELGLELIKPWIQARNIEHLPLGTRQAATELLGITASAKKRGRCHLCERKKDCKTQKKCTRCGCFVCVQHAALLCNACK</sequence>
<dbReference type="Gene3D" id="1.10.4020.10">
    <property type="entry name" value="DNA breaking-rejoining enzymes"/>
    <property type="match status" value="1"/>
</dbReference>